<reference evidence="1" key="1">
    <citation type="submission" date="2022-08" db="EMBL/GenBank/DDBJ databases">
        <title>Chelativorans sichuanense sp. nov., a paraffin oil-degrading bacterium isolated from a mixture of oil-based drill cuttings and paddy soil.</title>
        <authorList>
            <person name="Yu J."/>
            <person name="Liu H."/>
            <person name="Chen Q."/>
        </authorList>
    </citation>
    <scope>NUCLEOTIDE SEQUENCE</scope>
    <source>
        <strain evidence="1">SCAU 2101</strain>
    </source>
</reference>
<proteinExistence type="predicted"/>
<sequence length="102" mass="11131">MLRPPGSSGSHLPRTGIAVLDHELAEEMAVALGNAGRRAEECLGRLSAHQGAEEERARLVREAADAVYAYFIQRELCGFKRHDDVVRSLAIPRAVLARLGAR</sequence>
<evidence type="ECO:0000313" key="2">
    <source>
        <dbReference type="Proteomes" id="UP001149009"/>
    </source>
</evidence>
<organism evidence="1 2">
    <name type="scientific">Chelativorans petroleitrophicus</name>
    <dbReference type="NCBI Taxonomy" id="2975484"/>
    <lineage>
        <taxon>Bacteria</taxon>
        <taxon>Pseudomonadati</taxon>
        <taxon>Pseudomonadota</taxon>
        <taxon>Alphaproteobacteria</taxon>
        <taxon>Hyphomicrobiales</taxon>
        <taxon>Phyllobacteriaceae</taxon>
        <taxon>Chelativorans</taxon>
    </lineage>
</organism>
<protein>
    <submittedName>
        <fullName evidence="1">Uncharacterized protein</fullName>
    </submittedName>
</protein>
<dbReference type="AlphaFoldDB" id="A0A9X2XAH0"/>
<dbReference type="EMBL" id="JAODNV010000013">
    <property type="protein sequence ID" value="MCT8991156.1"/>
    <property type="molecule type" value="Genomic_DNA"/>
</dbReference>
<dbReference type="RefSeq" id="WP_261516052.1">
    <property type="nucleotide sequence ID" value="NZ_JAODNV010000013.1"/>
</dbReference>
<dbReference type="Proteomes" id="UP001149009">
    <property type="component" value="Unassembled WGS sequence"/>
</dbReference>
<gene>
    <name evidence="1" type="ORF">NYR54_12790</name>
</gene>
<keyword evidence="2" id="KW-1185">Reference proteome</keyword>
<dbReference type="Pfam" id="PF20370">
    <property type="entry name" value="DUF6665"/>
    <property type="match status" value="1"/>
</dbReference>
<dbReference type="InterPro" id="IPR046606">
    <property type="entry name" value="DUF6665"/>
</dbReference>
<name>A0A9X2XAH0_9HYPH</name>
<accession>A0A9X2XAH0</accession>
<evidence type="ECO:0000313" key="1">
    <source>
        <dbReference type="EMBL" id="MCT8991156.1"/>
    </source>
</evidence>
<comment type="caution">
    <text evidence="1">The sequence shown here is derived from an EMBL/GenBank/DDBJ whole genome shotgun (WGS) entry which is preliminary data.</text>
</comment>